<dbReference type="PANTHER" id="PTHR23131">
    <property type="entry name" value="ENDORIBONUCLEASE LACTB2"/>
    <property type="match status" value="1"/>
</dbReference>
<dbReference type="GO" id="GO:0004521">
    <property type="term" value="F:RNA endonuclease activity"/>
    <property type="evidence" value="ECO:0007669"/>
    <property type="project" value="TreeGrafter"/>
</dbReference>
<dbReference type="GO" id="GO:0016787">
    <property type="term" value="F:hydrolase activity"/>
    <property type="evidence" value="ECO:0007669"/>
    <property type="project" value="UniProtKB-KW"/>
</dbReference>
<dbReference type="GO" id="GO:0005759">
    <property type="term" value="C:mitochondrial matrix"/>
    <property type="evidence" value="ECO:0007669"/>
    <property type="project" value="TreeGrafter"/>
</dbReference>
<dbReference type="OrthoDB" id="17458at2759"/>
<dbReference type="InterPro" id="IPR036388">
    <property type="entry name" value="WH-like_DNA-bd_sf"/>
</dbReference>
<comment type="similarity">
    <text evidence="1">Belongs to the metallo-beta-lactamase superfamily. Glyoxalase II family.</text>
</comment>
<keyword evidence="8" id="KW-1185">Reference proteome</keyword>
<dbReference type="EMBL" id="CABPRJ010002376">
    <property type="protein sequence ID" value="VVC44180.1"/>
    <property type="molecule type" value="Genomic_DNA"/>
</dbReference>
<dbReference type="InterPro" id="IPR001279">
    <property type="entry name" value="Metallo-B-lactamas"/>
</dbReference>
<feature type="domain" description="Metallo-beta-lactamase" evidence="6">
    <location>
        <begin position="68"/>
        <end position="234"/>
    </location>
</feature>
<evidence type="ECO:0000259" key="6">
    <source>
        <dbReference type="SMART" id="SM00849"/>
    </source>
</evidence>
<dbReference type="Pfam" id="PF00753">
    <property type="entry name" value="Lactamase_B"/>
    <property type="match status" value="1"/>
</dbReference>
<dbReference type="CDD" id="cd07722">
    <property type="entry name" value="LACTB2-like_MBL-fold"/>
    <property type="match status" value="1"/>
</dbReference>
<dbReference type="GO" id="GO:0003727">
    <property type="term" value="F:single-stranded RNA binding"/>
    <property type="evidence" value="ECO:0007669"/>
    <property type="project" value="TreeGrafter"/>
</dbReference>
<dbReference type="Gene3D" id="1.10.10.10">
    <property type="entry name" value="Winged helix-like DNA-binding domain superfamily/Winged helix DNA-binding domain"/>
    <property type="match status" value="1"/>
</dbReference>
<keyword evidence="4" id="KW-0862">Zinc</keyword>
<accession>A0A5E4NRD3</accession>
<dbReference type="InterPro" id="IPR050662">
    <property type="entry name" value="Sec-metab_biosynth-thioest"/>
</dbReference>
<dbReference type="PANTHER" id="PTHR23131:SF0">
    <property type="entry name" value="ENDORIBONUCLEASE LACTB2"/>
    <property type="match status" value="1"/>
</dbReference>
<name>A0A5E4NRD3_9HEMI</name>
<evidence type="ECO:0000256" key="3">
    <source>
        <dbReference type="ARBA" id="ARBA00022801"/>
    </source>
</evidence>
<evidence type="ECO:0000256" key="4">
    <source>
        <dbReference type="ARBA" id="ARBA00022833"/>
    </source>
</evidence>
<keyword evidence="2" id="KW-0479">Metal-binding</keyword>
<evidence type="ECO:0000313" key="7">
    <source>
        <dbReference type="EMBL" id="VVC44180.1"/>
    </source>
</evidence>
<protein>
    <recommendedName>
        <fullName evidence="5">Beta-lactamase-like protein 2 homolog</fullName>
    </recommendedName>
</protein>
<keyword evidence="3" id="KW-0378">Hydrolase</keyword>
<dbReference type="GO" id="GO:0031123">
    <property type="term" value="P:RNA 3'-end processing"/>
    <property type="evidence" value="ECO:0007669"/>
    <property type="project" value="UniProtKB-ARBA"/>
</dbReference>
<dbReference type="Gene3D" id="3.60.15.10">
    <property type="entry name" value="Ribonuclease Z/Hydroxyacylglutathione hydrolase-like"/>
    <property type="match status" value="1"/>
</dbReference>
<dbReference type="InterPro" id="IPR036866">
    <property type="entry name" value="RibonucZ/Hydroxyglut_hydro"/>
</dbReference>
<dbReference type="SMART" id="SM00849">
    <property type="entry name" value="Lactamase_B"/>
    <property type="match status" value="1"/>
</dbReference>
<proteinExistence type="inferred from homology"/>
<gene>
    <name evidence="7" type="ORF">CINCED_3A019664</name>
</gene>
<evidence type="ECO:0000256" key="1">
    <source>
        <dbReference type="ARBA" id="ARBA00006759"/>
    </source>
</evidence>
<evidence type="ECO:0000256" key="2">
    <source>
        <dbReference type="ARBA" id="ARBA00022723"/>
    </source>
</evidence>
<dbReference type="Proteomes" id="UP000325440">
    <property type="component" value="Unassembled WGS sequence"/>
</dbReference>
<sequence length="284" mass="32561">MFLIRKSCGRLLSLFTHNTSLSFKYSSSKNRYRTRSKMALPSLPIVSNVSSRVIRILGCNPGFMTLQGTNTYVVGTGPRRILIDTGEPNFPEYIKNLQETINNYNFQIDHIIITHWHSDHFGGVNNVLDIISNKDDCKVWKFIPKDDKKREYRCLLNSLVNNQEFHVDGATLKIHHAPGHTEDHIIITLEEDNSLFSADCVLGEGTTVFDNLKKYLNSLNLLLELKPSVIFPGHGSVIKDPIVRVNKYIKHRLEREIEMYNLINKSPNTSLSEEDIVNSMYKVR</sequence>
<dbReference type="GO" id="GO:0046872">
    <property type="term" value="F:metal ion binding"/>
    <property type="evidence" value="ECO:0007669"/>
    <property type="project" value="UniProtKB-KW"/>
</dbReference>
<evidence type="ECO:0000256" key="5">
    <source>
        <dbReference type="ARBA" id="ARBA00069358"/>
    </source>
</evidence>
<dbReference type="SUPFAM" id="SSF56281">
    <property type="entry name" value="Metallo-hydrolase/oxidoreductase"/>
    <property type="match status" value="1"/>
</dbReference>
<evidence type="ECO:0000313" key="8">
    <source>
        <dbReference type="Proteomes" id="UP000325440"/>
    </source>
</evidence>
<dbReference type="InterPro" id="IPR047921">
    <property type="entry name" value="LACTB2-like_MBL-fold"/>
</dbReference>
<dbReference type="AlphaFoldDB" id="A0A5E4NRD3"/>
<reference evidence="7 8" key="1">
    <citation type="submission" date="2019-08" db="EMBL/GenBank/DDBJ databases">
        <authorList>
            <person name="Alioto T."/>
            <person name="Alioto T."/>
            <person name="Gomez Garrido J."/>
        </authorList>
    </citation>
    <scope>NUCLEOTIDE SEQUENCE [LARGE SCALE GENOMIC DNA]</scope>
</reference>
<organism evidence="7 8">
    <name type="scientific">Cinara cedri</name>
    <dbReference type="NCBI Taxonomy" id="506608"/>
    <lineage>
        <taxon>Eukaryota</taxon>
        <taxon>Metazoa</taxon>
        <taxon>Ecdysozoa</taxon>
        <taxon>Arthropoda</taxon>
        <taxon>Hexapoda</taxon>
        <taxon>Insecta</taxon>
        <taxon>Pterygota</taxon>
        <taxon>Neoptera</taxon>
        <taxon>Paraneoptera</taxon>
        <taxon>Hemiptera</taxon>
        <taxon>Sternorrhyncha</taxon>
        <taxon>Aphidomorpha</taxon>
        <taxon>Aphidoidea</taxon>
        <taxon>Aphididae</taxon>
        <taxon>Lachninae</taxon>
        <taxon>Cinara</taxon>
    </lineage>
</organism>
<dbReference type="FunFam" id="3.60.15.10:FF:000017">
    <property type="entry name" value="Lactamase beta 2"/>
    <property type="match status" value="1"/>
</dbReference>